<evidence type="ECO:0000256" key="1">
    <source>
        <dbReference type="ARBA" id="ARBA00007613"/>
    </source>
</evidence>
<evidence type="ECO:0000256" key="2">
    <source>
        <dbReference type="SAM" id="Coils"/>
    </source>
</evidence>
<dbReference type="AlphaFoldDB" id="A0AAE3UBL4"/>
<keyword evidence="2" id="KW-0175">Coiled coil</keyword>
<organism evidence="3 4">
    <name type="scientific">Xanthocytophaga agilis</name>
    <dbReference type="NCBI Taxonomy" id="3048010"/>
    <lineage>
        <taxon>Bacteria</taxon>
        <taxon>Pseudomonadati</taxon>
        <taxon>Bacteroidota</taxon>
        <taxon>Cytophagia</taxon>
        <taxon>Cytophagales</taxon>
        <taxon>Rhodocytophagaceae</taxon>
        <taxon>Xanthocytophaga</taxon>
    </lineage>
</organism>
<comment type="caution">
    <text evidence="3">The sequence shown here is derived from an EMBL/GenBank/DDBJ whole genome shotgun (WGS) entry which is preliminary data.</text>
</comment>
<proteinExistence type="inferred from homology"/>
<dbReference type="EMBL" id="JASJOU010000001">
    <property type="protein sequence ID" value="MDJ1499170.1"/>
    <property type="molecule type" value="Genomic_DNA"/>
</dbReference>
<dbReference type="Pfam" id="PF02321">
    <property type="entry name" value="OEP"/>
    <property type="match status" value="2"/>
</dbReference>
<evidence type="ECO:0000313" key="4">
    <source>
        <dbReference type="Proteomes" id="UP001232063"/>
    </source>
</evidence>
<evidence type="ECO:0000313" key="3">
    <source>
        <dbReference type="EMBL" id="MDJ1499170.1"/>
    </source>
</evidence>
<dbReference type="GO" id="GO:0015562">
    <property type="term" value="F:efflux transmembrane transporter activity"/>
    <property type="evidence" value="ECO:0007669"/>
    <property type="project" value="InterPro"/>
</dbReference>
<name>A0AAE3UBL4_9BACT</name>
<dbReference type="InterPro" id="IPR003423">
    <property type="entry name" value="OMP_efflux"/>
</dbReference>
<dbReference type="PANTHER" id="PTHR30203">
    <property type="entry name" value="OUTER MEMBRANE CATION EFFLUX PROTEIN"/>
    <property type="match status" value="1"/>
</dbReference>
<keyword evidence="4" id="KW-1185">Reference proteome</keyword>
<dbReference type="InterPro" id="IPR010131">
    <property type="entry name" value="MdtP/NodT-like"/>
</dbReference>
<dbReference type="Gene3D" id="1.20.1600.10">
    <property type="entry name" value="Outer membrane efflux proteins (OEP)"/>
    <property type="match status" value="1"/>
</dbReference>
<accession>A0AAE3UBL4</accession>
<sequence>MSNLNKKWIVASILWICILGSAWSQTPSLTSDTLTLSLQEAENIFLTKNYLLLAQKYNINIAEANIRQSKLWANPNFFVESNFYNPQTGKFFQYGKNSAADIAASQYNKGSITLQLQQLIYTAGKRSKLVLLAESNKNLQSLAFEDLLRNLRYQLHSSYASLYFDMQSYTLLRNEEKQQKSLVNVMQQLLSKGGISAYEVTRLEAELRSIQSDILNLQGRISDEETTLRTFLAQKDIVFIKPTEVVPSVITLPQLKTVMDSALTNRPDVSLSQEQVNNAHQSLVYEKARRTPDLVAGLTFDKYASAFMNYTGLSVAMDLPVFNRNQGNIQVAQLQLESAKKSVESQQITVQNEVMNAYEKFVQINQLNEEIPATYRESLKNISAEATKNYNQRTINLLDYLDKIRTYKQASLKLIDLQNTVFQSQQYLNFVTNTKVF</sequence>
<comment type="similarity">
    <text evidence="1">Belongs to the outer membrane factor (OMF) (TC 1.B.17) family.</text>
</comment>
<gene>
    <name evidence="3" type="ORF">QNI22_00865</name>
</gene>
<dbReference type="PANTHER" id="PTHR30203:SF23">
    <property type="entry name" value="OUTER MEMBRANE EFFLUX PROTEIN"/>
    <property type="match status" value="1"/>
</dbReference>
<protein>
    <submittedName>
        <fullName evidence="3">TolC family protein</fullName>
    </submittedName>
</protein>
<dbReference type="SUPFAM" id="SSF56954">
    <property type="entry name" value="Outer membrane efflux proteins (OEP)"/>
    <property type="match status" value="1"/>
</dbReference>
<dbReference type="Proteomes" id="UP001232063">
    <property type="component" value="Unassembled WGS sequence"/>
</dbReference>
<feature type="coiled-coil region" evidence="2">
    <location>
        <begin position="172"/>
        <end position="220"/>
    </location>
</feature>
<dbReference type="RefSeq" id="WP_314508708.1">
    <property type="nucleotide sequence ID" value="NZ_JASJOU010000001.1"/>
</dbReference>
<reference evidence="3" key="1">
    <citation type="submission" date="2023-05" db="EMBL/GenBank/DDBJ databases">
        <authorList>
            <person name="Zhang X."/>
        </authorList>
    </citation>
    <scope>NUCLEOTIDE SEQUENCE</scope>
    <source>
        <strain evidence="3">BD1B2-1</strain>
    </source>
</reference>